<dbReference type="EMBL" id="CAJJDN010000197">
    <property type="protein sequence ID" value="CAD8128826.1"/>
    <property type="molecule type" value="Genomic_DNA"/>
</dbReference>
<dbReference type="CDD" id="cd00064">
    <property type="entry name" value="FU"/>
    <property type="match status" value="1"/>
</dbReference>
<name>A0A8S1RKW8_9CILI</name>
<comment type="caution">
    <text evidence="2">The sequence shown here is derived from an EMBL/GenBank/DDBJ whole genome shotgun (WGS) entry which is preliminary data.</text>
</comment>
<feature type="transmembrane region" description="Helical" evidence="1">
    <location>
        <begin position="2431"/>
        <end position="2452"/>
    </location>
</feature>
<feature type="transmembrane region" description="Helical" evidence="1">
    <location>
        <begin position="2464"/>
        <end position="2482"/>
    </location>
</feature>
<keyword evidence="1" id="KW-0472">Membrane</keyword>
<dbReference type="Proteomes" id="UP000692954">
    <property type="component" value="Unassembled WGS sequence"/>
</dbReference>
<feature type="transmembrane region" description="Helical" evidence="1">
    <location>
        <begin position="2519"/>
        <end position="2545"/>
    </location>
</feature>
<reference evidence="2" key="1">
    <citation type="submission" date="2021-01" db="EMBL/GenBank/DDBJ databases">
        <authorList>
            <consortium name="Genoscope - CEA"/>
            <person name="William W."/>
        </authorList>
    </citation>
    <scope>NUCLEOTIDE SEQUENCE</scope>
</reference>
<protein>
    <recommendedName>
        <fullName evidence="4">Transmembrane protein</fullName>
    </recommendedName>
</protein>
<keyword evidence="1" id="KW-0812">Transmembrane</keyword>
<dbReference type="PANTHER" id="PTHR11319:SF35">
    <property type="entry name" value="OUTER MEMBRANE PROTEIN PMPC-RELATED"/>
    <property type="match status" value="1"/>
</dbReference>
<evidence type="ECO:0000256" key="1">
    <source>
        <dbReference type="SAM" id="Phobius"/>
    </source>
</evidence>
<organism evidence="2 3">
    <name type="scientific">Paramecium sonneborni</name>
    <dbReference type="NCBI Taxonomy" id="65129"/>
    <lineage>
        <taxon>Eukaryota</taxon>
        <taxon>Sar</taxon>
        <taxon>Alveolata</taxon>
        <taxon>Ciliophora</taxon>
        <taxon>Intramacronucleata</taxon>
        <taxon>Oligohymenophorea</taxon>
        <taxon>Peniculida</taxon>
        <taxon>Parameciidae</taxon>
        <taxon>Paramecium</taxon>
    </lineage>
</organism>
<accession>A0A8S1RKW8</accession>
<dbReference type="PANTHER" id="PTHR11319">
    <property type="entry name" value="G PROTEIN-COUPLED RECEPTOR-RELATED"/>
    <property type="match status" value="1"/>
</dbReference>
<keyword evidence="3" id="KW-1185">Reference proteome</keyword>
<keyword evidence="1" id="KW-1133">Transmembrane helix</keyword>
<dbReference type="InterPro" id="IPR006212">
    <property type="entry name" value="Furin_repeat"/>
</dbReference>
<gene>
    <name evidence="2" type="ORF">PSON_ATCC_30995.1.T1970046</name>
</gene>
<sequence length="2683" mass="313739">MFESHCFHLTSVLERTSKEINFIHYDCVDQQNMKIKKIVQFISKDNQPYYFEVYLDSLKYENYWYFFGMSIMPFEKQFVFSIFQNGNLQKHQEIEIELPFKNHDLEIVIGGGLQVDEKQYQNSSGQKLSYFPGKLDLYHPFKINKLPISLQEFFLSISTMYNPKCIPKSNQIQNFPDFEINKLNTQVFASENKNCDSFSLETWIKIQDFHLEESVSLFQLLKLSSNFENIYANNENLSAFQLFYEFQNSEIKLIVSTYSYLFPLVNFNFEKENFLIKKEWIINDNLKQWHFLSVILRDNLITIQLTFYKGFDQQFYETQIQVNQFHEVQFKLQLGNIFQSLNNYLIGILQNIKFTNFAPQLNSIKSCHYSCKECDGPTYTDCLSCLEESQRIYLKQFKVCVCPYDFVDDIECKNFEYFQLSTKKQLQFNIEQNCPQGYFNQDEVCLRCPSLIFDNSITCTECIQNPKEWQYNPYCQTNLYIDNLGSPAQYIINDLKIFYIFDGIDLKPSLQQLNDQQEKIENTFFDYAKTTQNFNYLCSFSTIMDCYPCTIENCEVCGFQLTKFICIKCSYIAKLVDGSCILKIKGQIKLNNCTTPYYISSEKSCKLCKIEYCQYCFEYLMNDLTKCTLYYNFQSFPIDEFLNIGCALCDVGFIFDFQKGKCLFKDSKLPYCLRSFINLSGQELCTLSSIQDFKVAPEIINCQKYIPKCKQCIQTPQSILKCIICEDGYSSSLITGHCTICTVKNAKYCIEGDYTKSDAWIQLIQSFLMLFLPNNYIYPKSPETQYIISLPVQCIDKYELNQQYCDLYCDQNCASCQKIQEPKNGFICKKCFLNYYMESYRTVENGNCLACPPLCQVCQSRTIEEIQNINSLFVITDQNKIYTLKCIKKYPDSNIFLDPYYQTVKYCINGQCEYLFSYQIENNCQQLLEIFYEEMLFFFMNKFNSQYLNHVGMQKLQIIIPIYELCIQTPITEWKTLINQLKSQIFTLIWAQLIFEGNYSLSSYQPKIKIVNFDSIQITKLQFLIYETFEFKTFNNDKPINFTFSDSIFLSENTNILKFQIEVDQCHYLDIKNITFKNIIIQNSILFLINFQVQSNSFSIFNLTMKNCNLTDTTIFQIKNALFDVQIKNILIENCYFQNSTILQFIKDINSSSLININNINDLIIMKSHFHNSLLIIGLQSHSFNLKQISLIKNEFYSSKFMIFQNNLNIIQTILKDCSLYQSDFLIKLSNTNSNTLLIDKIDIQDNIIMNSSFILTEQQSIIHQVVIKIKNLYIQSNKVPKQSNSTKYLFYFNCQNLYLQNFEIMNSNYFKYFYLLSVSSINVEDLIYVNLLQNLRIPISIECLEIDIESSQLFYISGFLTVSFNRIQIINQYSIDQSFIQIQSNQSVLISEQEQIYIKDLSLQGNILIKKNLGLIYSLLTIYSERKQKITLENIYFKENSFNQIIDDPSQVVSSLLYINSQSSLVFITNLTSQRNSLTNSTSPFIYIKANTIAITTMLISNHNYLNQSFWNQYFQVDLNENFNQEQINQIAIKIFSIKNKGGVLSITTENFQLDNSFFKEILAQSSSIIDIVTQGQGIVKIKNCQMHSIQNIYSLIEDNEGAISIYSKNSLLLLELQDIIFNEMKNKLASSLLSVIPSYKTNKIKFQNIIIKNCISLINQFMNIKFQLLNVNSNFVQMENIQLFQSEDQFLQYFQNIGSITTYEIKKITNDNAIINLQGCNLSIKNLTFSGILLSSILKLVDLQNIYLKDIRIYQAQLFYPINLLHFGQASSISYRAILQNILIKNLTTYNFSKLNMNIIPQSNYEISKKQCIINFQQMNLNLEMPKQVSWIFEQILILSNQQGSLLYFQNDRSQINIKMFQIIIQNNDCQECWNGMIFFDLASYLSIQITELTCIMNKIKNYGCLIGRSKYQEESKLLIKNSLFYMNFGNIGTAITIENIKLVLQNSKLLNNHATSLGGALYLKLQNNEFKISKTLILNNKAQKGGGIYLEGKSNLNQKNLIKSQLQLNSASLLPNNLQEMPTHLALSINNFEMHSNQIKYTQFTCNSLFLNPYRTVQQGKILLTKVLKIPSNQEIIKYKIYNIKLLRFQQYLQEFSISFRNSLNELLSNFSNSSCQIYKQILQNNDNNLEIIDSVKIANAEYNSKQNNFDLGFLSITIDPYQQNNAIQQIQIQCNFGDQVNNDLIYEIEIKGFMCQLGEFYIQSGCQVCQPSQGYYSVTYNQTKCSIFDQNKFQSITSNQIQLKKGYWRPDYLSDYTEFCFKNSELCEGGWQVGDALCIAGHIGGLCEECDIYNIRGYGYFQKFQQNADCRDCLYSIDIIIPFIFTSIWAIISTLLTLKSIDKSNKLFSSLKIRQKYAKIIFKLDQDHGSILLKLFLNYVWIFSVIFTFNINFSFQFTFIDQASNTSFFMANNLDCYLSEIENIYLIYNRIITMFILMILQLLLISFGYKIFTICKKQKFNYSTISTTILHLYISNYASLIKQLLSLLAKRIISNIEYIQGDVSLKYNQPNHQKWIIMFVLPGLGLIGCIIPFSIFFLLYIKREKLDQIKFRKHICYLFNEYNYENYSWECVKLCKKTIIIIIMTYYETNILLKASLLGLCLLIYQLCAVKQKPYIIKNLNELDVSTGQICSIAIFLAAFKYVSEYCYLPAVIRKYYYLNYSINVFSFPMFETQLSFYC</sequence>
<proteinExistence type="predicted"/>
<feature type="transmembrane region" description="Helical" evidence="1">
    <location>
        <begin position="2323"/>
        <end position="2342"/>
    </location>
</feature>
<feature type="transmembrane region" description="Helical" evidence="1">
    <location>
        <begin position="2375"/>
        <end position="2395"/>
    </location>
</feature>
<evidence type="ECO:0008006" key="4">
    <source>
        <dbReference type="Google" id="ProtNLM"/>
    </source>
</evidence>
<evidence type="ECO:0000313" key="2">
    <source>
        <dbReference type="EMBL" id="CAD8128826.1"/>
    </source>
</evidence>
<evidence type="ECO:0000313" key="3">
    <source>
        <dbReference type="Proteomes" id="UP000692954"/>
    </source>
</evidence>